<comment type="caution">
    <text evidence="3">The sequence shown here is derived from an EMBL/GenBank/DDBJ whole genome shotgun (WGS) entry which is preliminary data.</text>
</comment>
<proteinExistence type="predicted"/>
<dbReference type="OrthoDB" id="9813321at2"/>
<dbReference type="PANTHER" id="PTHR34404:SF2">
    <property type="entry name" value="CONSERVED SERINE RICH PROTEIN"/>
    <property type="match status" value="1"/>
</dbReference>
<feature type="compositionally biased region" description="Basic and acidic residues" evidence="1">
    <location>
        <begin position="65"/>
        <end position="97"/>
    </location>
</feature>
<gene>
    <name evidence="3" type="ORF">LX16_2544</name>
</gene>
<dbReference type="Gene3D" id="2.20.28.30">
    <property type="entry name" value="RNA polymerase ii, chain L"/>
    <property type="match status" value="1"/>
</dbReference>
<evidence type="ECO:0000256" key="1">
    <source>
        <dbReference type="SAM" id="MobiDB-lite"/>
    </source>
</evidence>
<sequence>MPTYQYTCSNCGHDLEARQSFTDQPLTDCPTCGENALRKQFGSVGVVFKGSGFYRTDSRSGSGKELAKNDSAKKSDTKSETKSESKKTETKKADKPAKTAAASTTG</sequence>
<dbReference type="NCBIfam" id="TIGR02605">
    <property type="entry name" value="CxxC_CxxC_SSSS"/>
    <property type="match status" value="1"/>
</dbReference>
<feature type="domain" description="Putative regulatory protein FmdB zinc ribbon" evidence="2">
    <location>
        <begin position="1"/>
        <end position="42"/>
    </location>
</feature>
<feature type="region of interest" description="Disordered" evidence="1">
    <location>
        <begin position="52"/>
        <end position="106"/>
    </location>
</feature>
<organism evidence="3 4">
    <name type="scientific">Stackebrandtia albiflava</name>
    <dbReference type="NCBI Taxonomy" id="406432"/>
    <lineage>
        <taxon>Bacteria</taxon>
        <taxon>Bacillati</taxon>
        <taxon>Actinomycetota</taxon>
        <taxon>Actinomycetes</taxon>
        <taxon>Glycomycetales</taxon>
        <taxon>Glycomycetaceae</taxon>
        <taxon>Stackebrandtia</taxon>
    </lineage>
</organism>
<dbReference type="InterPro" id="IPR013429">
    <property type="entry name" value="Regulatory_FmdB_Zinc_ribbon"/>
</dbReference>
<dbReference type="PANTHER" id="PTHR34404">
    <property type="entry name" value="REGULATORY PROTEIN, FMDB FAMILY"/>
    <property type="match status" value="1"/>
</dbReference>
<dbReference type="Pfam" id="PF09723">
    <property type="entry name" value="Zn_ribbon_8"/>
    <property type="match status" value="1"/>
</dbReference>
<reference evidence="3 4" key="1">
    <citation type="journal article" date="2013" name="Stand. Genomic Sci.">
        <title>Genomic Encyclopedia of Type Strains, Phase I: The one thousand microbial genomes (KMG-I) project.</title>
        <authorList>
            <person name="Kyrpides N.C."/>
            <person name="Woyke T."/>
            <person name="Eisen J.A."/>
            <person name="Garrity G."/>
            <person name="Lilburn T.G."/>
            <person name="Beck B.J."/>
            <person name="Whitman W.B."/>
            <person name="Hugenholtz P."/>
            <person name="Klenk H.P."/>
        </authorList>
    </citation>
    <scope>NUCLEOTIDE SEQUENCE [LARGE SCALE GENOMIC DNA]</scope>
    <source>
        <strain evidence="3 4">DSM 45044</strain>
    </source>
</reference>
<evidence type="ECO:0000259" key="2">
    <source>
        <dbReference type="SMART" id="SM00834"/>
    </source>
</evidence>
<keyword evidence="4" id="KW-1185">Reference proteome</keyword>
<dbReference type="RefSeq" id="WP_147138424.1">
    <property type="nucleotide sequence ID" value="NZ_BAABIJ010000002.1"/>
</dbReference>
<accession>A0A562V1X8</accession>
<evidence type="ECO:0000313" key="3">
    <source>
        <dbReference type="EMBL" id="TWJ11807.1"/>
    </source>
</evidence>
<dbReference type="AlphaFoldDB" id="A0A562V1X8"/>
<protein>
    <submittedName>
        <fullName evidence="3">Putative FmdB family regulatory protein</fullName>
    </submittedName>
</protein>
<dbReference type="EMBL" id="VLLL01000006">
    <property type="protein sequence ID" value="TWJ11807.1"/>
    <property type="molecule type" value="Genomic_DNA"/>
</dbReference>
<name>A0A562V1X8_9ACTN</name>
<dbReference type="SMART" id="SM00834">
    <property type="entry name" value="CxxC_CXXC_SSSS"/>
    <property type="match status" value="1"/>
</dbReference>
<evidence type="ECO:0000313" key="4">
    <source>
        <dbReference type="Proteomes" id="UP000321617"/>
    </source>
</evidence>
<dbReference type="Proteomes" id="UP000321617">
    <property type="component" value="Unassembled WGS sequence"/>
</dbReference>